<keyword evidence="1 7" id="KW-0723">Serine/threonine-protein kinase</keyword>
<dbReference type="AlphaFoldDB" id="A0AAN9LUJ3"/>
<name>A0AAN9LUJ3_CANGL</name>
<feature type="binding site" evidence="6">
    <location>
        <position position="199"/>
    </location>
    <ligand>
        <name>ATP</name>
        <dbReference type="ChEBI" id="CHEBI:30616"/>
    </ligand>
</feature>
<organism evidence="10 11">
    <name type="scientific">Canavalia gladiata</name>
    <name type="common">Sword bean</name>
    <name type="synonym">Dolichos gladiatus</name>
    <dbReference type="NCBI Taxonomy" id="3824"/>
    <lineage>
        <taxon>Eukaryota</taxon>
        <taxon>Viridiplantae</taxon>
        <taxon>Streptophyta</taxon>
        <taxon>Embryophyta</taxon>
        <taxon>Tracheophyta</taxon>
        <taxon>Spermatophyta</taxon>
        <taxon>Magnoliopsida</taxon>
        <taxon>eudicotyledons</taxon>
        <taxon>Gunneridae</taxon>
        <taxon>Pentapetalae</taxon>
        <taxon>rosids</taxon>
        <taxon>fabids</taxon>
        <taxon>Fabales</taxon>
        <taxon>Fabaceae</taxon>
        <taxon>Papilionoideae</taxon>
        <taxon>50 kb inversion clade</taxon>
        <taxon>NPAAA clade</taxon>
        <taxon>indigoferoid/millettioid clade</taxon>
        <taxon>Phaseoleae</taxon>
        <taxon>Canavalia</taxon>
    </lineage>
</organism>
<comment type="similarity">
    <text evidence="7">Belongs to the protein kinase superfamily.</text>
</comment>
<sequence length="477" mass="53427">MKKPPTHTFSPSFFLLHLPTTFLPSTNSTIFSESSFFCTFGNGMYCSNPLLLLFGMIQLADLVIICVSVGVALGVLIACLIYFGIRWYKKRSHLRRSANEPSLTTLPIRTNGLGTSTDYSASLTSSIVTSRSASPQKSLHVTWRNHQNKGGLASAAVILKYSYKEIQKATQNFTNTLGQGSFGTVYKATIPTGEVVAVKMLAPNSKQGEKEFQTEVLLLGRLHHRNLVNLVGYCIDKGQHILVYEFMSNGSLANLLYDEEKKLNWDERLQIAIDISHGIEYLHEGAVPPVIHRDLKSANILLDHSMRAKLSDFGLSKEEIFDDRNSGVKGTYGYIDPAYISTNKFTVKSDIYSFGILIFELITAIRPHQNLMEYINLAAMDYDGVDGILDKQLVGKCNLEEVRQLAKIAHKCLQKSPRKRPSIVEVSQSILRIKQRRLMNEDTMSLASSNFSQTVSQIEDQQVELSRITTMNHREMG</sequence>
<keyword evidence="8" id="KW-0472">Membrane</keyword>
<evidence type="ECO:0000313" key="10">
    <source>
        <dbReference type="EMBL" id="KAK7340719.1"/>
    </source>
</evidence>
<dbReference type="InterPro" id="IPR011009">
    <property type="entry name" value="Kinase-like_dom_sf"/>
</dbReference>
<dbReference type="EMBL" id="JAYMYQ010000004">
    <property type="protein sequence ID" value="KAK7340719.1"/>
    <property type="molecule type" value="Genomic_DNA"/>
</dbReference>
<dbReference type="PROSITE" id="PS00108">
    <property type="entry name" value="PROTEIN_KINASE_ST"/>
    <property type="match status" value="1"/>
</dbReference>
<comment type="caution">
    <text evidence="10">The sequence shown here is derived from an EMBL/GenBank/DDBJ whole genome shotgun (WGS) entry which is preliminary data.</text>
</comment>
<evidence type="ECO:0000256" key="8">
    <source>
        <dbReference type="SAM" id="Phobius"/>
    </source>
</evidence>
<accession>A0AAN9LUJ3</accession>
<evidence type="ECO:0000256" key="2">
    <source>
        <dbReference type="ARBA" id="ARBA00022679"/>
    </source>
</evidence>
<dbReference type="PROSITE" id="PS00107">
    <property type="entry name" value="PROTEIN_KINASE_ATP"/>
    <property type="match status" value="1"/>
</dbReference>
<dbReference type="GO" id="GO:0005524">
    <property type="term" value="F:ATP binding"/>
    <property type="evidence" value="ECO:0007669"/>
    <property type="project" value="UniProtKB-UniRule"/>
</dbReference>
<dbReference type="Gene3D" id="1.10.510.10">
    <property type="entry name" value="Transferase(Phosphotransferase) domain 1"/>
    <property type="match status" value="1"/>
</dbReference>
<evidence type="ECO:0000256" key="7">
    <source>
        <dbReference type="RuleBase" id="RU000304"/>
    </source>
</evidence>
<dbReference type="InterPro" id="IPR008271">
    <property type="entry name" value="Ser/Thr_kinase_AS"/>
</dbReference>
<evidence type="ECO:0000256" key="6">
    <source>
        <dbReference type="PROSITE-ProRule" id="PRU10141"/>
    </source>
</evidence>
<dbReference type="FunFam" id="3.30.200.20:FF:000178">
    <property type="entry name" value="serine/threonine-protein kinase PBS1-like"/>
    <property type="match status" value="1"/>
</dbReference>
<feature type="domain" description="Protein kinase" evidence="9">
    <location>
        <begin position="171"/>
        <end position="431"/>
    </location>
</feature>
<evidence type="ECO:0000256" key="4">
    <source>
        <dbReference type="ARBA" id="ARBA00022777"/>
    </source>
</evidence>
<dbReference type="CDD" id="cd14066">
    <property type="entry name" value="STKc_IRAK"/>
    <property type="match status" value="1"/>
</dbReference>
<feature type="transmembrane region" description="Helical" evidence="8">
    <location>
        <begin position="52"/>
        <end position="85"/>
    </location>
</feature>
<dbReference type="PANTHER" id="PTHR47989">
    <property type="entry name" value="OS01G0750732 PROTEIN"/>
    <property type="match status" value="1"/>
</dbReference>
<dbReference type="Gene3D" id="3.30.200.20">
    <property type="entry name" value="Phosphorylase Kinase, domain 1"/>
    <property type="match status" value="1"/>
</dbReference>
<dbReference type="Proteomes" id="UP001367508">
    <property type="component" value="Unassembled WGS sequence"/>
</dbReference>
<keyword evidence="4" id="KW-0418">Kinase</keyword>
<dbReference type="SMART" id="SM00220">
    <property type="entry name" value="S_TKc"/>
    <property type="match status" value="1"/>
</dbReference>
<dbReference type="InterPro" id="IPR017441">
    <property type="entry name" value="Protein_kinase_ATP_BS"/>
</dbReference>
<dbReference type="SUPFAM" id="SSF56112">
    <property type="entry name" value="Protein kinase-like (PK-like)"/>
    <property type="match status" value="1"/>
</dbReference>
<keyword evidence="3 6" id="KW-0547">Nucleotide-binding</keyword>
<dbReference type="PANTHER" id="PTHR47989:SF43">
    <property type="entry name" value="CALCIUM_CALMODULIN-REGULATED RECEPTOR-LIKE KINASE 2"/>
    <property type="match status" value="1"/>
</dbReference>
<keyword evidence="8" id="KW-1133">Transmembrane helix</keyword>
<evidence type="ECO:0000259" key="9">
    <source>
        <dbReference type="PROSITE" id="PS50011"/>
    </source>
</evidence>
<dbReference type="FunFam" id="1.10.510.10:FF:000496">
    <property type="entry name" value="Calcium/calmodulin-regulated receptor-like kinase 2"/>
    <property type="match status" value="1"/>
</dbReference>
<dbReference type="InterPro" id="IPR000719">
    <property type="entry name" value="Prot_kinase_dom"/>
</dbReference>
<dbReference type="PROSITE" id="PS50011">
    <property type="entry name" value="PROTEIN_KINASE_DOM"/>
    <property type="match status" value="1"/>
</dbReference>
<keyword evidence="11" id="KW-1185">Reference proteome</keyword>
<keyword evidence="8" id="KW-0812">Transmembrane</keyword>
<reference evidence="10 11" key="1">
    <citation type="submission" date="2024-01" db="EMBL/GenBank/DDBJ databases">
        <title>The genomes of 5 underutilized Papilionoideae crops provide insights into root nodulation and disease resistanc.</title>
        <authorList>
            <person name="Jiang F."/>
        </authorList>
    </citation>
    <scope>NUCLEOTIDE SEQUENCE [LARGE SCALE GENOMIC DNA]</scope>
    <source>
        <strain evidence="10">LVBAO_FW01</strain>
        <tissue evidence="10">Leaves</tissue>
    </source>
</reference>
<evidence type="ECO:0000256" key="3">
    <source>
        <dbReference type="ARBA" id="ARBA00022741"/>
    </source>
</evidence>
<gene>
    <name evidence="10" type="ORF">VNO77_21430</name>
</gene>
<keyword evidence="5 6" id="KW-0067">ATP-binding</keyword>
<evidence type="ECO:0000256" key="5">
    <source>
        <dbReference type="ARBA" id="ARBA00022840"/>
    </source>
</evidence>
<proteinExistence type="inferred from homology"/>
<dbReference type="GO" id="GO:0004674">
    <property type="term" value="F:protein serine/threonine kinase activity"/>
    <property type="evidence" value="ECO:0007669"/>
    <property type="project" value="UniProtKB-KW"/>
</dbReference>
<dbReference type="InterPro" id="IPR001245">
    <property type="entry name" value="Ser-Thr/Tyr_kinase_cat_dom"/>
</dbReference>
<keyword evidence="2" id="KW-0808">Transferase</keyword>
<evidence type="ECO:0000256" key="1">
    <source>
        <dbReference type="ARBA" id="ARBA00022527"/>
    </source>
</evidence>
<evidence type="ECO:0000313" key="11">
    <source>
        <dbReference type="Proteomes" id="UP001367508"/>
    </source>
</evidence>
<dbReference type="Pfam" id="PF07714">
    <property type="entry name" value="PK_Tyr_Ser-Thr"/>
    <property type="match status" value="1"/>
</dbReference>
<protein>
    <recommendedName>
        <fullName evidence="9">Protein kinase domain-containing protein</fullName>
    </recommendedName>
</protein>